<dbReference type="PIRSF" id="PIRSF016766">
    <property type="entry name" value="UCP016766_ATPgrasp"/>
    <property type="match status" value="1"/>
</dbReference>
<keyword evidence="5" id="KW-1185">Reference proteome</keyword>
<dbReference type="InterPro" id="IPR024710">
    <property type="entry name" value="MfnD"/>
</dbReference>
<dbReference type="SUPFAM" id="SSF56059">
    <property type="entry name" value="Glutathione synthetase ATP-binding domain-like"/>
    <property type="match status" value="1"/>
</dbReference>
<reference evidence="5" key="1">
    <citation type="journal article" date="2019" name="J. Bacteriol.">
        <title>A Mutagenic Screen Identifies a TonB-Dependent Receptor Required for the Lanthanide Metal Switch in the Type I Methanotroph 'Methylotuvimicrobium buryatense' 5GB1C.</title>
        <authorList>
            <person name="Groom J.D."/>
            <person name="Ford S.M."/>
            <person name="Pesesky M.W."/>
            <person name="Lidstrom M.E."/>
        </authorList>
    </citation>
    <scope>NUCLEOTIDE SEQUENCE [LARGE SCALE GENOMIC DNA]</scope>
    <source>
        <strain evidence="5">5GB1C</strain>
    </source>
</reference>
<evidence type="ECO:0000313" key="4">
    <source>
        <dbReference type="EMBL" id="QCW82381.1"/>
    </source>
</evidence>
<gene>
    <name evidence="4" type="ORF">EQU24_09090</name>
</gene>
<accession>A0A4P9UQ50</accession>
<dbReference type="Proteomes" id="UP000305881">
    <property type="component" value="Chromosome"/>
</dbReference>
<dbReference type="GO" id="GO:0046872">
    <property type="term" value="F:metal ion binding"/>
    <property type="evidence" value="ECO:0007669"/>
    <property type="project" value="InterPro"/>
</dbReference>
<dbReference type="AlphaFoldDB" id="A0A4P9UQ50"/>
<name>A0A4P9UQ50_METBY</name>
<evidence type="ECO:0000256" key="2">
    <source>
        <dbReference type="PROSITE-ProRule" id="PRU00409"/>
    </source>
</evidence>
<dbReference type="GO" id="GO:0005737">
    <property type="term" value="C:cytoplasm"/>
    <property type="evidence" value="ECO:0007669"/>
    <property type="project" value="TreeGrafter"/>
</dbReference>
<dbReference type="Pfam" id="PF18301">
    <property type="entry name" value="preATP-grasp_3"/>
    <property type="match status" value="1"/>
</dbReference>
<dbReference type="InterPro" id="IPR011761">
    <property type="entry name" value="ATP-grasp"/>
</dbReference>
<dbReference type="KEGG" id="mbur:EQU24_09090"/>
<sequence length="344" mass="38507">MICIILCAMKILVFEYVTGGGFNRERIPDTLATEGLLMLKALLQDLSEIADIKLIVMLDTRFADSISEYAGTIEIVPIDAHQSVLETFQKQVVRCDAVWSVAPEINNILFDLTRMIERLGKRLLSSSSEAVAITSNKLETFRYLTQHRIETVPSEPFIPHRFQPIGRQVIKPVDGMGCERTFRVDNAEDWALVRPQLGEEPYIVQPYIDGTPASLSCLFNHGKGWLLCHNVQRIEIKDCRFKLNACRVNEPGVNANYKALVDRVAHALPGLSGYAGIDIIETPEYITVLEINPRLTTSYAGIREALGINVAAEVLRMPQNRPSVNPIINRSINLLIDGDETYAN</sequence>
<proteinExistence type="predicted"/>
<dbReference type="Gene3D" id="2.30.36.100">
    <property type="match status" value="1"/>
</dbReference>
<dbReference type="OrthoDB" id="271331at2"/>
<keyword evidence="2" id="KW-0547">Nucleotide-binding</keyword>
<dbReference type="PANTHER" id="PTHR21621">
    <property type="entry name" value="RIBOSOMAL PROTEIN S6 MODIFICATION PROTEIN"/>
    <property type="match status" value="1"/>
</dbReference>
<dbReference type="STRING" id="675511.GCA_000341735_01210"/>
<keyword evidence="2" id="KW-0067">ATP-binding</keyword>
<dbReference type="EMBL" id="CP035467">
    <property type="protein sequence ID" value="QCW82381.1"/>
    <property type="molecule type" value="Genomic_DNA"/>
</dbReference>
<dbReference type="InterPro" id="IPR040803">
    <property type="entry name" value="MfnD_preATP-grasp"/>
</dbReference>
<dbReference type="PANTHER" id="PTHR21621:SF0">
    <property type="entry name" value="BETA-CITRYLGLUTAMATE SYNTHASE B-RELATED"/>
    <property type="match status" value="1"/>
</dbReference>
<dbReference type="Pfam" id="PF02655">
    <property type="entry name" value="ATP-grasp_3"/>
    <property type="match status" value="1"/>
</dbReference>
<dbReference type="Gene3D" id="3.40.50.11770">
    <property type="match status" value="1"/>
</dbReference>
<evidence type="ECO:0000313" key="5">
    <source>
        <dbReference type="Proteomes" id="UP000305881"/>
    </source>
</evidence>
<protein>
    <submittedName>
        <fullName evidence="4">ATP-grasp domain-containing protein</fullName>
    </submittedName>
</protein>
<evidence type="ECO:0000259" key="3">
    <source>
        <dbReference type="PROSITE" id="PS50975"/>
    </source>
</evidence>
<dbReference type="PROSITE" id="PS50975">
    <property type="entry name" value="ATP_GRASP"/>
    <property type="match status" value="1"/>
</dbReference>
<dbReference type="GO" id="GO:0016879">
    <property type="term" value="F:ligase activity, forming carbon-nitrogen bonds"/>
    <property type="evidence" value="ECO:0007669"/>
    <property type="project" value="TreeGrafter"/>
</dbReference>
<dbReference type="Gene3D" id="3.30.470.20">
    <property type="entry name" value="ATP-grasp fold, B domain"/>
    <property type="match status" value="1"/>
</dbReference>
<organism evidence="4 5">
    <name type="scientific">Methylotuvimicrobium buryatense</name>
    <name type="common">Methylomicrobium buryatense</name>
    <dbReference type="NCBI Taxonomy" id="95641"/>
    <lineage>
        <taxon>Bacteria</taxon>
        <taxon>Pseudomonadati</taxon>
        <taxon>Pseudomonadota</taxon>
        <taxon>Gammaproteobacteria</taxon>
        <taxon>Methylococcales</taxon>
        <taxon>Methylococcaceae</taxon>
        <taxon>Methylotuvimicrobium</taxon>
    </lineage>
</organism>
<dbReference type="GO" id="GO:0005524">
    <property type="term" value="F:ATP binding"/>
    <property type="evidence" value="ECO:0007669"/>
    <property type="project" value="UniProtKB-UniRule"/>
</dbReference>
<dbReference type="InterPro" id="IPR003806">
    <property type="entry name" value="ATP-grasp_PylC-type"/>
</dbReference>
<keyword evidence="1" id="KW-0464">Manganese</keyword>
<evidence type="ECO:0000256" key="1">
    <source>
        <dbReference type="ARBA" id="ARBA00023211"/>
    </source>
</evidence>
<feature type="domain" description="ATP-grasp" evidence="3">
    <location>
        <begin position="130"/>
        <end position="319"/>
    </location>
</feature>